<name>A0A368GZ72_ANCCA</name>
<dbReference type="AlphaFoldDB" id="A0A368GZ72"/>
<keyword evidence="2" id="KW-1185">Reference proteome</keyword>
<accession>A0A368GZ72</accession>
<proteinExistence type="predicted"/>
<organism evidence="1 2">
    <name type="scientific">Ancylostoma caninum</name>
    <name type="common">Dog hookworm</name>
    <dbReference type="NCBI Taxonomy" id="29170"/>
    <lineage>
        <taxon>Eukaryota</taxon>
        <taxon>Metazoa</taxon>
        <taxon>Ecdysozoa</taxon>
        <taxon>Nematoda</taxon>
        <taxon>Chromadorea</taxon>
        <taxon>Rhabditida</taxon>
        <taxon>Rhabditina</taxon>
        <taxon>Rhabditomorpha</taxon>
        <taxon>Strongyloidea</taxon>
        <taxon>Ancylostomatidae</taxon>
        <taxon>Ancylostomatinae</taxon>
        <taxon>Ancylostoma</taxon>
    </lineage>
</organism>
<evidence type="ECO:0000313" key="1">
    <source>
        <dbReference type="EMBL" id="RCN48315.1"/>
    </source>
</evidence>
<comment type="caution">
    <text evidence="1">The sequence shown here is derived from an EMBL/GenBank/DDBJ whole genome shotgun (WGS) entry which is preliminary data.</text>
</comment>
<reference evidence="1 2" key="1">
    <citation type="submission" date="2014-10" db="EMBL/GenBank/DDBJ databases">
        <title>Draft genome of the hookworm Ancylostoma caninum.</title>
        <authorList>
            <person name="Mitreva M."/>
        </authorList>
    </citation>
    <scope>NUCLEOTIDE SEQUENCE [LARGE SCALE GENOMIC DNA]</scope>
    <source>
        <strain evidence="1 2">Baltimore</strain>
    </source>
</reference>
<dbReference type="EMBL" id="JOJR01000048">
    <property type="protein sequence ID" value="RCN48315.1"/>
    <property type="molecule type" value="Genomic_DNA"/>
</dbReference>
<dbReference type="Proteomes" id="UP000252519">
    <property type="component" value="Unassembled WGS sequence"/>
</dbReference>
<sequence length="60" mass="7022">MIFLAIGIQKKRRRRVEWRLVRRRNVERRRLLVLSEGVGSKAVQPNGSVFSLLIKTFSVT</sequence>
<protein>
    <submittedName>
        <fullName evidence="1">Uncharacterized protein</fullName>
    </submittedName>
</protein>
<gene>
    <name evidence="1" type="ORF">ANCCAN_05604</name>
</gene>
<evidence type="ECO:0000313" key="2">
    <source>
        <dbReference type="Proteomes" id="UP000252519"/>
    </source>
</evidence>